<evidence type="ECO:0000313" key="4">
    <source>
        <dbReference type="EMBL" id="XCD08248.1"/>
    </source>
</evidence>
<dbReference type="GO" id="GO:0016887">
    <property type="term" value="F:ATP hydrolysis activity"/>
    <property type="evidence" value="ECO:0007669"/>
    <property type="project" value="InterPro"/>
</dbReference>
<sequence>MENKNKNIHLLKDGDSIRFSKSGIDYQFEYGKVYIPKTDSHTDEIILTEGNEISLPEKLYTPKSDEKFINKVLNVYTDSAKSLGILLAGKKGTGKTVMAKQIAIKSNLPIITVDNKMYACDLKRLFIKLENEPACFIFDEFDKFGERYDSDELLRIIDGVSSSGKNLMIFTANNTDDINNYMLDRCGRIRYYREFDEMQPSMITEILKDRLNDPSEASPLTDFIMSNFNLLSFDNVTAFADEVNNYPNETFEDLLEDMNISQK</sequence>
<keyword evidence="2" id="KW-0067">ATP-binding</keyword>
<dbReference type="EMBL" id="PP511876">
    <property type="protein sequence ID" value="XCD08248.1"/>
    <property type="molecule type" value="Genomic_DNA"/>
</dbReference>
<dbReference type="GO" id="GO:0005524">
    <property type="term" value="F:ATP binding"/>
    <property type="evidence" value="ECO:0007669"/>
    <property type="project" value="UniProtKB-KW"/>
</dbReference>
<feature type="domain" description="ATPase AAA-type core" evidence="3">
    <location>
        <begin position="85"/>
        <end position="191"/>
    </location>
</feature>
<accession>A0AAU8B8F3</accession>
<dbReference type="SUPFAM" id="SSF52540">
    <property type="entry name" value="P-loop containing nucleoside triphosphate hydrolases"/>
    <property type="match status" value="1"/>
</dbReference>
<name>A0AAU8B8F3_9CAUD</name>
<dbReference type="InterPro" id="IPR003959">
    <property type="entry name" value="ATPase_AAA_core"/>
</dbReference>
<reference evidence="4" key="1">
    <citation type="submission" date="2024-03" db="EMBL/GenBank/DDBJ databases">
        <title>Diverse circular DNA viruses in blood, oral, and fecal samples of captive lemurs.</title>
        <authorList>
            <person name="Paietta E.N."/>
            <person name="Kraberger S."/>
            <person name="Lund M.C."/>
            <person name="Custer J.M."/>
            <person name="Vargas K.M."/>
            <person name="Ehmke E.E."/>
            <person name="Yoder A.D."/>
            <person name="Varsani A."/>
        </authorList>
    </citation>
    <scope>NUCLEOTIDE SEQUENCE</scope>
    <source>
        <strain evidence="4">Duke_30FF_63</strain>
    </source>
</reference>
<proteinExistence type="predicted"/>
<dbReference type="InterPro" id="IPR050221">
    <property type="entry name" value="26S_Proteasome_ATPase"/>
</dbReference>
<dbReference type="Pfam" id="PF00004">
    <property type="entry name" value="AAA"/>
    <property type="match status" value="1"/>
</dbReference>
<evidence type="ECO:0000256" key="2">
    <source>
        <dbReference type="ARBA" id="ARBA00022840"/>
    </source>
</evidence>
<evidence type="ECO:0000256" key="1">
    <source>
        <dbReference type="ARBA" id="ARBA00022741"/>
    </source>
</evidence>
<evidence type="ECO:0000259" key="3">
    <source>
        <dbReference type="Pfam" id="PF00004"/>
    </source>
</evidence>
<dbReference type="InterPro" id="IPR027417">
    <property type="entry name" value="P-loop_NTPase"/>
</dbReference>
<protein>
    <submittedName>
        <fullName evidence="4">ATPase family protein</fullName>
    </submittedName>
</protein>
<organism evidence="4">
    <name type="scientific">Dulem virus 42</name>
    <dbReference type="NCBI Taxonomy" id="3145760"/>
    <lineage>
        <taxon>Viruses</taxon>
        <taxon>Duplodnaviria</taxon>
        <taxon>Heunggongvirae</taxon>
        <taxon>Uroviricota</taxon>
        <taxon>Caudoviricetes</taxon>
    </lineage>
</organism>
<dbReference type="Gene3D" id="3.40.50.300">
    <property type="entry name" value="P-loop containing nucleotide triphosphate hydrolases"/>
    <property type="match status" value="1"/>
</dbReference>
<dbReference type="PANTHER" id="PTHR23073">
    <property type="entry name" value="26S PROTEASOME REGULATORY SUBUNIT"/>
    <property type="match status" value="1"/>
</dbReference>
<keyword evidence="1" id="KW-0547">Nucleotide-binding</keyword>